<comment type="catalytic activity">
    <reaction evidence="1">
        <text>Hydrolysis of alpha-(2-&gt;3)-, alpha-(2-&gt;6)-, alpha-(2-&gt;8)- glycosidic linkages of terminal sialic acid residues in oligosaccharides, glycoproteins, glycolipids, colominic acid and synthetic substrates.</text>
        <dbReference type="EC" id="3.2.1.18"/>
    </reaction>
</comment>
<evidence type="ECO:0000313" key="12">
    <source>
        <dbReference type="Proteomes" id="UP000812440"/>
    </source>
</evidence>
<dbReference type="EC" id="3.2.1.18" evidence="3"/>
<dbReference type="InterPro" id="IPR011040">
    <property type="entry name" value="Sialidase"/>
</dbReference>
<dbReference type="Proteomes" id="UP000812440">
    <property type="component" value="Chromosome 2"/>
</dbReference>
<dbReference type="GO" id="GO:0006689">
    <property type="term" value="P:ganglioside catabolic process"/>
    <property type="evidence" value="ECO:0007669"/>
    <property type="project" value="TreeGrafter"/>
</dbReference>
<proteinExistence type="inferred from homology"/>
<dbReference type="PANTHER" id="PTHR10628">
    <property type="entry name" value="SIALIDASE"/>
    <property type="match status" value="1"/>
</dbReference>
<dbReference type="InterPro" id="IPR036278">
    <property type="entry name" value="Sialidase_sf"/>
</dbReference>
<name>A0A8T2KA79_9PIPI</name>
<dbReference type="Gene3D" id="2.120.10.10">
    <property type="match status" value="1"/>
</dbReference>
<keyword evidence="4" id="KW-0677">Repeat</keyword>
<evidence type="ECO:0000259" key="10">
    <source>
        <dbReference type="Pfam" id="PF13088"/>
    </source>
</evidence>
<dbReference type="GO" id="GO:0005737">
    <property type="term" value="C:cytoplasm"/>
    <property type="evidence" value="ECO:0007669"/>
    <property type="project" value="TreeGrafter"/>
</dbReference>
<reference evidence="11" key="1">
    <citation type="thesis" date="2020" institute="ProQuest LLC" country="789 East Eisenhower Parkway, Ann Arbor, MI, USA">
        <title>Comparative Genomics and Chromosome Evolution.</title>
        <authorList>
            <person name="Mudd A.B."/>
        </authorList>
    </citation>
    <scope>NUCLEOTIDE SEQUENCE</scope>
    <source>
        <strain evidence="11">Female2</strain>
        <tissue evidence="11">Blood</tissue>
    </source>
</reference>
<keyword evidence="5" id="KW-0378">Hydrolase</keyword>
<dbReference type="Pfam" id="PF13088">
    <property type="entry name" value="BNR_2"/>
    <property type="match status" value="1"/>
</dbReference>
<keyword evidence="7" id="KW-0443">Lipid metabolism</keyword>
<gene>
    <name evidence="11" type="ORF">GDO86_004835</name>
</gene>
<evidence type="ECO:0000256" key="8">
    <source>
        <dbReference type="ARBA" id="ARBA00023277"/>
    </source>
</evidence>
<dbReference type="GO" id="GO:0009313">
    <property type="term" value="P:oligosaccharide catabolic process"/>
    <property type="evidence" value="ECO:0007669"/>
    <property type="project" value="TreeGrafter"/>
</dbReference>
<evidence type="ECO:0000256" key="9">
    <source>
        <dbReference type="ARBA" id="ARBA00023295"/>
    </source>
</evidence>
<comment type="caution">
    <text evidence="11">The sequence shown here is derived from an EMBL/GenBank/DDBJ whole genome shotgun (WGS) entry which is preliminary data.</text>
</comment>
<feature type="domain" description="Sialidase" evidence="10">
    <location>
        <begin position="55"/>
        <end position="358"/>
    </location>
</feature>
<keyword evidence="9" id="KW-0326">Glycosidase</keyword>
<organism evidence="11 12">
    <name type="scientific">Hymenochirus boettgeri</name>
    <name type="common">Congo dwarf clawed frog</name>
    <dbReference type="NCBI Taxonomy" id="247094"/>
    <lineage>
        <taxon>Eukaryota</taxon>
        <taxon>Metazoa</taxon>
        <taxon>Chordata</taxon>
        <taxon>Craniata</taxon>
        <taxon>Vertebrata</taxon>
        <taxon>Euteleostomi</taxon>
        <taxon>Amphibia</taxon>
        <taxon>Batrachia</taxon>
        <taxon>Anura</taxon>
        <taxon>Pipoidea</taxon>
        <taxon>Pipidae</taxon>
        <taxon>Pipinae</taxon>
        <taxon>Hymenochirus</taxon>
    </lineage>
</organism>
<dbReference type="FunFam" id="2.120.10.10:FF:000002">
    <property type="entry name" value="Neuraminidase 3"/>
    <property type="match status" value="1"/>
</dbReference>
<accession>A0A8T2KA79</accession>
<dbReference type="OrthoDB" id="2739686at2759"/>
<dbReference type="AlphaFoldDB" id="A0A8T2KA79"/>
<evidence type="ECO:0000256" key="5">
    <source>
        <dbReference type="ARBA" id="ARBA00022801"/>
    </source>
</evidence>
<evidence type="ECO:0000256" key="7">
    <source>
        <dbReference type="ARBA" id="ARBA00023098"/>
    </source>
</evidence>
<keyword evidence="8" id="KW-0119">Carbohydrate metabolism</keyword>
<dbReference type="EMBL" id="JAACNH010000002">
    <property type="protein sequence ID" value="KAG8453163.1"/>
    <property type="molecule type" value="Genomic_DNA"/>
</dbReference>
<keyword evidence="12" id="KW-1185">Reference proteome</keyword>
<sequence length="392" mass="44296">MEDPSSTNTVTLFHQEPSGVTYRIPGLLYVQQPPTFLAFAEKRSSPCDHDALYLVMRRGVEEQGHLKWQDTMELTSAKMPGHRTMNPCPVYDEKSGTVFLFFICVRTNCSEMWQILTGKNAARLCYITSKDRGKTWEGLKDLTEEIFRGDLKHCATLAVGPGHGIQTSSGRLILPAYLYYIHSRVCCVPVPWKTLPHSFIIYSNDHGESWHKGDMLNQNTGECEVAEVASKNVSRLLYCSARTQNHYRVEAISMDQGVNFVNSHYCRDLCEPPHGCQGSVVCYEPLEESREVSNEEQSLIGQSPASWLVYSHPTSSKSRVNLGIYVNKSPLVSPCWSRPWIISEGPSGYSDLAVCQDSHSFGCLFECGFNACEKINFRRFEHKELIRNLPMS</sequence>
<dbReference type="SUPFAM" id="SSF50939">
    <property type="entry name" value="Sialidases"/>
    <property type="match status" value="1"/>
</dbReference>
<keyword evidence="6" id="KW-0442">Lipid degradation</keyword>
<dbReference type="CDD" id="cd15482">
    <property type="entry name" value="Sialidase_non-viral"/>
    <property type="match status" value="1"/>
</dbReference>
<evidence type="ECO:0000256" key="3">
    <source>
        <dbReference type="ARBA" id="ARBA00012733"/>
    </source>
</evidence>
<dbReference type="PANTHER" id="PTHR10628:SF23">
    <property type="entry name" value="SIALIDASE-3"/>
    <property type="match status" value="1"/>
</dbReference>
<dbReference type="GO" id="GO:0016020">
    <property type="term" value="C:membrane"/>
    <property type="evidence" value="ECO:0007669"/>
    <property type="project" value="TreeGrafter"/>
</dbReference>
<evidence type="ECO:0000256" key="2">
    <source>
        <dbReference type="ARBA" id="ARBA00009348"/>
    </source>
</evidence>
<evidence type="ECO:0000256" key="6">
    <source>
        <dbReference type="ARBA" id="ARBA00022963"/>
    </source>
</evidence>
<dbReference type="GO" id="GO:0004308">
    <property type="term" value="F:exo-alpha-sialidase activity"/>
    <property type="evidence" value="ECO:0007669"/>
    <property type="project" value="UniProtKB-EC"/>
</dbReference>
<evidence type="ECO:0000313" key="11">
    <source>
        <dbReference type="EMBL" id="KAG8453163.1"/>
    </source>
</evidence>
<evidence type="ECO:0000256" key="4">
    <source>
        <dbReference type="ARBA" id="ARBA00022737"/>
    </source>
</evidence>
<evidence type="ECO:0000256" key="1">
    <source>
        <dbReference type="ARBA" id="ARBA00000427"/>
    </source>
</evidence>
<protein>
    <recommendedName>
        <fullName evidence="3">exo-alpha-sialidase</fullName>
        <ecNumber evidence="3">3.2.1.18</ecNumber>
    </recommendedName>
</protein>
<comment type="similarity">
    <text evidence="2">Belongs to the glycosyl hydrolase 33 family.</text>
</comment>
<dbReference type="InterPro" id="IPR026856">
    <property type="entry name" value="Sialidase_fam"/>
</dbReference>